<organism evidence="2 3">
    <name type="scientific">Flavobacterium urocaniciphilum</name>
    <dbReference type="NCBI Taxonomy" id="1299341"/>
    <lineage>
        <taxon>Bacteria</taxon>
        <taxon>Pseudomonadati</taxon>
        <taxon>Bacteroidota</taxon>
        <taxon>Flavobacteriia</taxon>
        <taxon>Flavobacteriales</taxon>
        <taxon>Flavobacteriaceae</taxon>
        <taxon>Flavobacterium</taxon>
    </lineage>
</organism>
<sequence length="135" mass="14761">MKPVTRILIGVLGLITLIPLRLGIQSWFGQSSLSEFFGFTSQNSDLNKLFIVTGGYVLMLAVFQILSIIWIINRKPEGFFMAAIVGYTSVLRGIIMLLLLGVDTINNIVISAIPIVIGLLIAVLANLANEKEKLT</sequence>
<feature type="transmembrane region" description="Helical" evidence="1">
    <location>
        <begin position="108"/>
        <end position="128"/>
    </location>
</feature>
<protein>
    <recommendedName>
        <fullName evidence="4">DUF4345 domain-containing protein</fullName>
    </recommendedName>
</protein>
<dbReference type="AlphaFoldDB" id="A0A1H9B7A0"/>
<keyword evidence="1" id="KW-0472">Membrane</keyword>
<dbReference type="STRING" id="1299341.SAMN05444005_102546"/>
<dbReference type="RefSeq" id="WP_091466826.1">
    <property type="nucleotide sequence ID" value="NZ_FOEI01000002.1"/>
</dbReference>
<evidence type="ECO:0000313" key="2">
    <source>
        <dbReference type="EMBL" id="SEP84892.1"/>
    </source>
</evidence>
<keyword evidence="1" id="KW-1133">Transmembrane helix</keyword>
<name>A0A1H9B7A0_9FLAO</name>
<dbReference type="OrthoDB" id="9938103at2"/>
<evidence type="ECO:0000256" key="1">
    <source>
        <dbReference type="SAM" id="Phobius"/>
    </source>
</evidence>
<proteinExistence type="predicted"/>
<accession>A0A1H9B7A0</accession>
<reference evidence="2 3" key="1">
    <citation type="submission" date="2016-10" db="EMBL/GenBank/DDBJ databases">
        <authorList>
            <person name="de Groot N.N."/>
        </authorList>
    </citation>
    <scope>NUCLEOTIDE SEQUENCE [LARGE SCALE GENOMIC DNA]</scope>
    <source>
        <strain evidence="2 3">DSM 27078</strain>
    </source>
</reference>
<keyword evidence="1" id="KW-0812">Transmembrane</keyword>
<dbReference type="EMBL" id="FOEI01000002">
    <property type="protein sequence ID" value="SEP84892.1"/>
    <property type="molecule type" value="Genomic_DNA"/>
</dbReference>
<feature type="transmembrane region" description="Helical" evidence="1">
    <location>
        <begin position="49"/>
        <end position="72"/>
    </location>
</feature>
<feature type="transmembrane region" description="Helical" evidence="1">
    <location>
        <begin position="79"/>
        <end position="102"/>
    </location>
</feature>
<feature type="transmembrane region" description="Helical" evidence="1">
    <location>
        <begin position="7"/>
        <end position="29"/>
    </location>
</feature>
<evidence type="ECO:0000313" key="3">
    <source>
        <dbReference type="Proteomes" id="UP000198648"/>
    </source>
</evidence>
<gene>
    <name evidence="2" type="ORF">SAMN05444005_102546</name>
</gene>
<keyword evidence="3" id="KW-1185">Reference proteome</keyword>
<dbReference type="Proteomes" id="UP000198648">
    <property type="component" value="Unassembled WGS sequence"/>
</dbReference>
<evidence type="ECO:0008006" key="4">
    <source>
        <dbReference type="Google" id="ProtNLM"/>
    </source>
</evidence>